<keyword evidence="2" id="KW-1003">Cell membrane</keyword>
<feature type="transmembrane region" description="Helical" evidence="7">
    <location>
        <begin position="12"/>
        <end position="33"/>
    </location>
</feature>
<reference evidence="8 9" key="1">
    <citation type="journal article" date="2021" name="Front. Microbiol.">
        <title>Comprehensive Comparative Genomics and Phenotyping of Methylobacterium Species.</title>
        <authorList>
            <person name="Alessa O."/>
            <person name="Ogura Y."/>
            <person name="Fujitani Y."/>
            <person name="Takami H."/>
            <person name="Hayashi T."/>
            <person name="Sahin N."/>
            <person name="Tani A."/>
        </authorList>
    </citation>
    <scope>NUCLEOTIDE SEQUENCE [LARGE SCALE GENOMIC DNA]</scope>
    <source>
        <strain evidence="8 9">DSM 23679</strain>
    </source>
</reference>
<feature type="transmembrane region" description="Helical" evidence="7">
    <location>
        <begin position="249"/>
        <end position="268"/>
    </location>
</feature>
<evidence type="ECO:0000256" key="1">
    <source>
        <dbReference type="ARBA" id="ARBA00004651"/>
    </source>
</evidence>
<evidence type="ECO:0000256" key="3">
    <source>
        <dbReference type="ARBA" id="ARBA00022692"/>
    </source>
</evidence>
<feature type="transmembrane region" description="Helical" evidence="7">
    <location>
        <begin position="373"/>
        <end position="394"/>
    </location>
</feature>
<keyword evidence="5 7" id="KW-0472">Membrane</keyword>
<feature type="transmembrane region" description="Helical" evidence="7">
    <location>
        <begin position="319"/>
        <end position="340"/>
    </location>
</feature>
<evidence type="ECO:0000256" key="6">
    <source>
        <dbReference type="SAM" id="MobiDB-lite"/>
    </source>
</evidence>
<organism evidence="8 9">
    <name type="scientific">Methylobacterium cerastii</name>
    <dbReference type="NCBI Taxonomy" id="932741"/>
    <lineage>
        <taxon>Bacteria</taxon>
        <taxon>Pseudomonadati</taxon>
        <taxon>Pseudomonadota</taxon>
        <taxon>Alphaproteobacteria</taxon>
        <taxon>Hyphomicrobiales</taxon>
        <taxon>Methylobacteriaceae</taxon>
        <taxon>Methylobacterium</taxon>
    </lineage>
</organism>
<dbReference type="InterPro" id="IPR050833">
    <property type="entry name" value="Poly_Biosynth_Transport"/>
</dbReference>
<comment type="subcellular location">
    <subcellularLocation>
        <location evidence="1">Cell membrane</location>
        <topology evidence="1">Multi-pass membrane protein</topology>
    </subcellularLocation>
</comment>
<proteinExistence type="predicted"/>
<dbReference type="PANTHER" id="PTHR30250">
    <property type="entry name" value="PST FAMILY PREDICTED COLANIC ACID TRANSPORTER"/>
    <property type="match status" value="1"/>
</dbReference>
<evidence type="ECO:0000256" key="2">
    <source>
        <dbReference type="ARBA" id="ARBA00022475"/>
    </source>
</evidence>
<feature type="transmembrane region" description="Helical" evidence="7">
    <location>
        <begin position="166"/>
        <end position="186"/>
    </location>
</feature>
<comment type="caution">
    <text evidence="8">The sequence shown here is derived from an EMBL/GenBank/DDBJ whole genome shotgun (WGS) entry which is preliminary data.</text>
</comment>
<protein>
    <submittedName>
        <fullName evidence="8">Lipid II flippase MurJ</fullName>
    </submittedName>
</protein>
<keyword evidence="3 7" id="KW-0812">Transmembrane</keyword>
<evidence type="ECO:0000256" key="4">
    <source>
        <dbReference type="ARBA" id="ARBA00022989"/>
    </source>
</evidence>
<dbReference type="RefSeq" id="WP_238272760.1">
    <property type="nucleotide sequence ID" value="NZ_BPQG01000061.1"/>
</dbReference>
<feature type="transmembrane region" description="Helical" evidence="7">
    <location>
        <begin position="109"/>
        <end position="126"/>
    </location>
</feature>
<feature type="transmembrane region" description="Helical" evidence="7">
    <location>
        <begin position="347"/>
        <end position="367"/>
    </location>
</feature>
<evidence type="ECO:0000313" key="8">
    <source>
        <dbReference type="EMBL" id="GJD45967.1"/>
    </source>
</evidence>
<evidence type="ECO:0000256" key="5">
    <source>
        <dbReference type="ARBA" id="ARBA00023136"/>
    </source>
</evidence>
<evidence type="ECO:0000313" key="9">
    <source>
        <dbReference type="Proteomes" id="UP001055117"/>
    </source>
</evidence>
<evidence type="ECO:0000256" key="7">
    <source>
        <dbReference type="SAM" id="Phobius"/>
    </source>
</evidence>
<sequence>MRYGINLVGQAAGRGIYLLAGFAAFVMVAKVAGPVVLGHYGIALAALAIALIAADFGTTLTFAARIGACEPAARAAALAAMLSARLILGAGTGLALLCALPLLPAPTRPALTLAALAMPLVAARFLDALFQVCGRPGWSAYPSLGNAAVLVVGTALALALDAPEAVLPLVAVAAGTAYGAIALVLAGRLVPLRVAALTDGLATIRGAAGVGVSNALGTLNARIGLLALAAFAGAAEVGLFTAGYRFFELGVAVAITLAAPLLPVFGRAVGAGTLPAQTRLALRLVLSVAGPGVIAAWVLADPLVRLLFGPDYAASVPVLRIAALMAAAMIAATILFSALVALGRTGFAVPFSAAGCAVNAVLCLVLVPRAGATGAALAALAAEFAMLAVVVFAFRRSVGAPLLPRDWPAILVPTLAMATCVLASPAALAPVTLPAGALLALAGGLWLRPRDPLAGPSLTSPQFSSPQFSSRQLSSPQLSSPQLSSPQLSSPEASS</sequence>
<feature type="transmembrane region" description="Helical" evidence="7">
    <location>
        <begin position="406"/>
        <end position="425"/>
    </location>
</feature>
<dbReference type="EMBL" id="BPQG01000061">
    <property type="protein sequence ID" value="GJD45967.1"/>
    <property type="molecule type" value="Genomic_DNA"/>
</dbReference>
<name>A0ABQ4QMA2_9HYPH</name>
<feature type="transmembrane region" description="Helical" evidence="7">
    <location>
        <begin position="75"/>
        <end position="103"/>
    </location>
</feature>
<dbReference type="Proteomes" id="UP001055117">
    <property type="component" value="Unassembled WGS sequence"/>
</dbReference>
<gene>
    <name evidence="8" type="primary">murJ_2</name>
    <name evidence="8" type="ORF">AFCDBAGC_3846</name>
</gene>
<keyword evidence="4 7" id="KW-1133">Transmembrane helix</keyword>
<feature type="transmembrane region" description="Helical" evidence="7">
    <location>
        <begin position="39"/>
        <end position="63"/>
    </location>
</feature>
<dbReference type="PANTHER" id="PTHR30250:SF26">
    <property type="entry name" value="PSMA PROTEIN"/>
    <property type="match status" value="1"/>
</dbReference>
<feature type="region of interest" description="Disordered" evidence="6">
    <location>
        <begin position="456"/>
        <end position="495"/>
    </location>
</feature>
<feature type="transmembrane region" description="Helical" evidence="7">
    <location>
        <begin position="223"/>
        <end position="243"/>
    </location>
</feature>
<accession>A0ABQ4QMA2</accession>
<feature type="transmembrane region" description="Helical" evidence="7">
    <location>
        <begin position="138"/>
        <end position="160"/>
    </location>
</feature>
<feature type="transmembrane region" description="Helical" evidence="7">
    <location>
        <begin position="280"/>
        <end position="299"/>
    </location>
</feature>
<keyword evidence="9" id="KW-1185">Reference proteome</keyword>